<accession>A0A0R3MGQ6</accession>
<evidence type="ECO:0000256" key="7">
    <source>
        <dbReference type="SAM" id="MobiDB-lite"/>
    </source>
</evidence>
<evidence type="ECO:0000256" key="8">
    <source>
        <dbReference type="SAM" id="Phobius"/>
    </source>
</evidence>
<feature type="transmembrane region" description="Helical" evidence="8">
    <location>
        <begin position="428"/>
        <end position="449"/>
    </location>
</feature>
<dbReference type="GO" id="GO:0015086">
    <property type="term" value="F:cadmium ion transmembrane transporter activity"/>
    <property type="evidence" value="ECO:0007669"/>
    <property type="project" value="TreeGrafter"/>
</dbReference>
<feature type="transmembrane region" description="Helical" evidence="8">
    <location>
        <begin position="213"/>
        <end position="232"/>
    </location>
</feature>
<dbReference type="NCBIfam" id="NF037982">
    <property type="entry name" value="Nramp_1"/>
    <property type="match status" value="1"/>
</dbReference>
<feature type="compositionally biased region" description="Basic residues" evidence="7">
    <location>
        <begin position="7"/>
        <end position="16"/>
    </location>
</feature>
<evidence type="ECO:0000256" key="4">
    <source>
        <dbReference type="ARBA" id="ARBA00022847"/>
    </source>
</evidence>
<dbReference type="GO" id="GO:0005886">
    <property type="term" value="C:plasma membrane"/>
    <property type="evidence" value="ECO:0007669"/>
    <property type="project" value="TreeGrafter"/>
</dbReference>
<feature type="transmembrane region" description="Helical" evidence="8">
    <location>
        <begin position="268"/>
        <end position="294"/>
    </location>
</feature>
<reference evidence="9 10" key="1">
    <citation type="submission" date="2014-03" db="EMBL/GenBank/DDBJ databases">
        <title>Bradyrhizobium valentinum sp. nov., isolated from effective nodules of Lupinus mariae-josephae, a lupine endemic of basic-lime soils in Eastern Spain.</title>
        <authorList>
            <person name="Duran D."/>
            <person name="Rey L."/>
            <person name="Navarro A."/>
            <person name="Busquets A."/>
            <person name="Imperial J."/>
            <person name="Ruiz-Argueso T."/>
        </authorList>
    </citation>
    <scope>NUCLEOTIDE SEQUENCE [LARGE SCALE GENOMIC DNA]</scope>
    <source>
        <strain evidence="9 10">CCBAU 23086</strain>
    </source>
</reference>
<feature type="transmembrane region" description="Helical" evidence="8">
    <location>
        <begin position="361"/>
        <end position="382"/>
    </location>
</feature>
<keyword evidence="6 8" id="KW-0472">Membrane</keyword>
<comment type="subcellular location">
    <subcellularLocation>
        <location evidence="1">Membrane</location>
        <topology evidence="1">Multi-pass membrane protein</topology>
    </subcellularLocation>
</comment>
<evidence type="ECO:0000256" key="3">
    <source>
        <dbReference type="ARBA" id="ARBA00022692"/>
    </source>
</evidence>
<feature type="transmembrane region" description="Helical" evidence="8">
    <location>
        <begin position="172"/>
        <end position="193"/>
    </location>
</feature>
<feature type="region of interest" description="Disordered" evidence="7">
    <location>
        <begin position="1"/>
        <end position="25"/>
    </location>
</feature>
<sequence length="453" mass="48506">MADRTKSNSKHRKHTGSGHDKPANKAEPAKRFHFRYVLKALGPGLITGASDDDPSGIGTYSQAGAQLGYGIGWTMLLTFPLMAAIQEISARVGRVTGHGISGNACRHYSAWLLHVVVTLLFIANTINIAADLGAMADAAKLLIGGHSIVYVLLFGVTSVLAQIFLDYKRYVAVLKWLTLSLFAYVAALAFAKVEWGEALAGILIPRMSWNFDYFTTIVAILGTTISPYLFFWQASQEAEDQRVDKTKRPLIEKHYGARREFSRIRADTIIGMAFSNLIALSIIVTAAATLHAAGKTDIKSSAEAAEALRPIAGAFAEAIFALGIVGTGLLAIPVLAGATAYAVGEGRRWPVGLARKPKEAAAFYAVLALSAGIGIALNFTPINPISALYWSAVINGVLAVPVMVLLMFMARRRDVMGRFVVNGPLYWLGWLSTAAMLLSVVAMGVGFFVGGNS</sequence>
<dbReference type="EMBL" id="LLYB01000095">
    <property type="protein sequence ID" value="KRR19428.1"/>
    <property type="molecule type" value="Genomic_DNA"/>
</dbReference>
<feature type="transmembrane region" description="Helical" evidence="8">
    <location>
        <begin position="142"/>
        <end position="165"/>
    </location>
</feature>
<feature type="transmembrane region" description="Helical" evidence="8">
    <location>
        <begin position="111"/>
        <end position="130"/>
    </location>
</feature>
<feature type="transmembrane region" description="Helical" evidence="8">
    <location>
        <begin position="314"/>
        <end position="341"/>
    </location>
</feature>
<dbReference type="Proteomes" id="UP000051660">
    <property type="component" value="Unassembled WGS sequence"/>
</dbReference>
<keyword evidence="4" id="KW-0769">Symport</keyword>
<comment type="caution">
    <text evidence="9">The sequence shown here is derived from an EMBL/GenBank/DDBJ whole genome shotgun (WGS) entry which is preliminary data.</text>
</comment>
<name>A0A0R3MGQ6_9BRAD</name>
<keyword evidence="5 8" id="KW-1133">Transmembrane helix</keyword>
<keyword evidence="2" id="KW-0813">Transport</keyword>
<feature type="transmembrane region" description="Helical" evidence="8">
    <location>
        <begin position="388"/>
        <end position="408"/>
    </location>
</feature>
<dbReference type="PANTHER" id="PTHR11706">
    <property type="entry name" value="SOLUTE CARRIER PROTEIN FAMILY 11 MEMBER"/>
    <property type="match status" value="1"/>
</dbReference>
<dbReference type="OrthoDB" id="9787548at2"/>
<dbReference type="GO" id="GO:0005384">
    <property type="term" value="F:manganese ion transmembrane transporter activity"/>
    <property type="evidence" value="ECO:0007669"/>
    <property type="project" value="TreeGrafter"/>
</dbReference>
<protein>
    <submittedName>
        <fullName evidence="9">Iron transporter</fullName>
    </submittedName>
</protein>
<keyword evidence="3 8" id="KW-0812">Transmembrane</keyword>
<proteinExistence type="predicted"/>
<dbReference type="AlphaFoldDB" id="A0A0R3MGQ6"/>
<evidence type="ECO:0000256" key="5">
    <source>
        <dbReference type="ARBA" id="ARBA00022989"/>
    </source>
</evidence>
<evidence type="ECO:0000313" key="10">
    <source>
        <dbReference type="Proteomes" id="UP000051660"/>
    </source>
</evidence>
<dbReference type="STRING" id="722472.SAMN05444321_2898"/>
<dbReference type="PANTHER" id="PTHR11706:SF33">
    <property type="entry name" value="NATURAL RESISTANCE-ASSOCIATED MACROPHAGE PROTEIN 2"/>
    <property type="match status" value="1"/>
</dbReference>
<evidence type="ECO:0000256" key="2">
    <source>
        <dbReference type="ARBA" id="ARBA00022448"/>
    </source>
</evidence>
<dbReference type="RefSeq" id="WP_057861080.1">
    <property type="nucleotide sequence ID" value="NZ_LLYB01000095.1"/>
</dbReference>
<dbReference type="InterPro" id="IPR001046">
    <property type="entry name" value="NRAMP_fam"/>
</dbReference>
<gene>
    <name evidence="9" type="ORF">CQ14_39490</name>
</gene>
<dbReference type="GO" id="GO:0015293">
    <property type="term" value="F:symporter activity"/>
    <property type="evidence" value="ECO:0007669"/>
    <property type="project" value="UniProtKB-KW"/>
</dbReference>
<evidence type="ECO:0000256" key="1">
    <source>
        <dbReference type="ARBA" id="ARBA00004141"/>
    </source>
</evidence>
<evidence type="ECO:0000256" key="6">
    <source>
        <dbReference type="ARBA" id="ARBA00023136"/>
    </source>
</evidence>
<organism evidence="9 10">
    <name type="scientific">Bradyrhizobium lablabi</name>
    <dbReference type="NCBI Taxonomy" id="722472"/>
    <lineage>
        <taxon>Bacteria</taxon>
        <taxon>Pseudomonadati</taxon>
        <taxon>Pseudomonadota</taxon>
        <taxon>Alphaproteobacteria</taxon>
        <taxon>Hyphomicrobiales</taxon>
        <taxon>Nitrobacteraceae</taxon>
        <taxon>Bradyrhizobium</taxon>
    </lineage>
</organism>
<evidence type="ECO:0000313" key="9">
    <source>
        <dbReference type="EMBL" id="KRR19428.1"/>
    </source>
</evidence>
<dbReference type="Pfam" id="PF01566">
    <property type="entry name" value="Nramp"/>
    <property type="match status" value="1"/>
</dbReference>
<dbReference type="GO" id="GO:0034755">
    <property type="term" value="P:iron ion transmembrane transport"/>
    <property type="evidence" value="ECO:0007669"/>
    <property type="project" value="TreeGrafter"/>
</dbReference>